<dbReference type="AlphaFoldDB" id="A0A0V1F699"/>
<reference evidence="1 2" key="1">
    <citation type="submission" date="2015-01" db="EMBL/GenBank/DDBJ databases">
        <title>Evolution of Trichinella species and genotypes.</title>
        <authorList>
            <person name="Korhonen P.K."/>
            <person name="Edoardo P."/>
            <person name="Giuseppe L.R."/>
            <person name="Gasser R.B."/>
        </authorList>
    </citation>
    <scope>NUCLEOTIDE SEQUENCE [LARGE SCALE GENOMIC DNA]</scope>
    <source>
        <strain evidence="1">ISS470</strain>
    </source>
</reference>
<organism evidence="1 2">
    <name type="scientific">Trichinella pseudospiralis</name>
    <name type="common">Parasitic roundworm</name>
    <dbReference type="NCBI Taxonomy" id="6337"/>
    <lineage>
        <taxon>Eukaryota</taxon>
        <taxon>Metazoa</taxon>
        <taxon>Ecdysozoa</taxon>
        <taxon>Nematoda</taxon>
        <taxon>Enoplea</taxon>
        <taxon>Dorylaimia</taxon>
        <taxon>Trichinellida</taxon>
        <taxon>Trichinellidae</taxon>
        <taxon>Trichinella</taxon>
    </lineage>
</organism>
<name>A0A0V1F699_TRIPS</name>
<keyword evidence="2" id="KW-1185">Reference proteome</keyword>
<comment type="caution">
    <text evidence="1">The sequence shown here is derived from an EMBL/GenBank/DDBJ whole genome shotgun (WGS) entry which is preliminary data.</text>
</comment>
<evidence type="ECO:0000313" key="2">
    <source>
        <dbReference type="Proteomes" id="UP000054995"/>
    </source>
</evidence>
<proteinExistence type="predicted"/>
<evidence type="ECO:0000313" key="1">
    <source>
        <dbReference type="EMBL" id="KRY81454.1"/>
    </source>
</evidence>
<dbReference type="EMBL" id="JYDT01000227">
    <property type="protein sequence ID" value="KRY81454.1"/>
    <property type="molecule type" value="Genomic_DNA"/>
</dbReference>
<sequence>MVRSYFKLKLCAEQHYCHITYVNHIDLNSFIIHRCCNYLRFSFPAQNRCIYALLIQILIFMKHQAKY</sequence>
<dbReference type="Proteomes" id="UP000054995">
    <property type="component" value="Unassembled WGS sequence"/>
</dbReference>
<protein>
    <submittedName>
        <fullName evidence="1">Uncharacterized protein</fullName>
    </submittedName>
</protein>
<gene>
    <name evidence="1" type="ORF">T4D_8791</name>
</gene>
<accession>A0A0V1F699</accession>